<proteinExistence type="predicted"/>
<name>A0ACB8V3A1_9EURO</name>
<organism evidence="1">
    <name type="scientific">Ophidiomyces ophidiicola</name>
    <dbReference type="NCBI Taxonomy" id="1387563"/>
    <lineage>
        <taxon>Eukaryota</taxon>
        <taxon>Fungi</taxon>
        <taxon>Dikarya</taxon>
        <taxon>Ascomycota</taxon>
        <taxon>Pezizomycotina</taxon>
        <taxon>Eurotiomycetes</taxon>
        <taxon>Eurotiomycetidae</taxon>
        <taxon>Onygenales</taxon>
        <taxon>Onygenaceae</taxon>
        <taxon>Ophidiomyces</taxon>
    </lineage>
</organism>
<gene>
    <name evidence="1" type="ORF">LOY88_001098</name>
</gene>
<evidence type="ECO:0000313" key="1">
    <source>
        <dbReference type="EMBL" id="KAI2391574.1"/>
    </source>
</evidence>
<sequence length="811" mass="89619">MASSTISNVAALLEPGYPIALGVAYLGSSIFIKVRRAPNTFGFKGHEIPIVRARWVYAIICVLCLSLVLTVTIALYATTTESVGFWAYSQSFIASQIAVFLFFFASILPDPDTAYQPSLTSAHTWATALPFEIGFAALSSISSAHPSARYDPRGSEILYSGLLFFGYCRIICLTSACILFFAPAKAESDPATTSLLGSESGDDSQYGTLDGTKLRPSASTDAQLTNWLDYLVGFGKLFPLIWPSKSLTLQIRALLCLVILIAQRVVNVLVPLQLGNVVAALGKGTIPYKELLIYIACRAVQGQQGVLASIRALLWIPIGQETYRQLTGSAFKHVLSLSLQFHLGKRLGEVMSALSKGSALNTFLDSLIFQLFPMVADLGVAAAYFLIQFDPFYSLIILSMGGTYLFVTIYMAKYRGRARREMMTRDREMDAVKTDAIMSYEVVHYNDAVSAELSRFSDRVYFFQKAEFSVLVSLNLLNAVQNFIFTLGVMAVAFLSAYHISISTEEVAMFVSLLAYLAQLQAPLGFFGSFYTQIQNNLIDAERMLALFDEKPSVVDKPTATDMQSCRGHITFDHVYFSYDQRRKALQDISLDIKPGTSVAIVGESGSGKSTMLRLLFRFYNIDSGNILIDGRSVEDFTIQSLRSHFGVVPQETMLFNDTLMYNLLYANPNATDEDIYAACKAASVHDKIMAFPDGYQTQVGERGLRLSGGEKQRIAIARAILKSPNIILMDEATASLDSETEKTIQASLRKLSTGRTTVTIAHRLSTIVHCDEIVVLHDGRIVEQGTHSELLVRNSRYRQMWDKQTKESSD</sequence>
<protein>
    <submittedName>
        <fullName evidence="1">Uncharacterized protein</fullName>
    </submittedName>
</protein>
<comment type="caution">
    <text evidence="1">The sequence shown here is derived from an EMBL/GenBank/DDBJ whole genome shotgun (WGS) entry which is preliminary data.</text>
</comment>
<reference evidence="1" key="1">
    <citation type="journal article" date="2022" name="bioRxiv">
        <title>Population genetic analysis of Ophidiomyces ophidiicola, the causative agent of snake fungal disease, indicates recent introductions to the USA.</title>
        <authorList>
            <person name="Ladner J.T."/>
            <person name="Palmer J.M."/>
            <person name="Ettinger C.L."/>
            <person name="Stajich J.E."/>
            <person name="Farrell T.M."/>
            <person name="Glorioso B.M."/>
            <person name="Lawson B."/>
            <person name="Price S.J."/>
            <person name="Stengle A.G."/>
            <person name="Grear D.A."/>
            <person name="Lorch J.M."/>
        </authorList>
    </citation>
    <scope>NUCLEOTIDE SEQUENCE</scope>
    <source>
        <strain evidence="1">NWHC 24266-5</strain>
    </source>
</reference>
<dbReference type="EMBL" id="JALBCA010000011">
    <property type="protein sequence ID" value="KAI2391574.1"/>
    <property type="molecule type" value="Genomic_DNA"/>
</dbReference>
<accession>A0ACB8V3A1</accession>